<protein>
    <submittedName>
        <fullName evidence="1">Uncharacterized protein</fullName>
    </submittedName>
</protein>
<dbReference type="Proteomes" id="UP000501558">
    <property type="component" value="Chromosome"/>
</dbReference>
<dbReference type="AlphaFoldDB" id="A0AAE6YNX4"/>
<evidence type="ECO:0000313" key="1">
    <source>
        <dbReference type="EMBL" id="QIW59470.1"/>
    </source>
</evidence>
<keyword evidence="2" id="KW-1185">Reference proteome</keyword>
<sequence>MDNKLEFSQSKSKNGIDYHNNNDVTKTIRVKTEDWRVFSTLSLFENKTRSDMFGILLSTYLEHTEGLSEEQRTLILSEIEKF</sequence>
<dbReference type="EMBL" id="CP047628">
    <property type="protein sequence ID" value="QIW59470.1"/>
    <property type="molecule type" value="Genomic_DNA"/>
</dbReference>
<proteinExistence type="predicted"/>
<organism evidence="1 2">
    <name type="scientific">Pseudolactococcus raffinolactis</name>
    <dbReference type="NCBI Taxonomy" id="1366"/>
    <lineage>
        <taxon>Bacteria</taxon>
        <taxon>Bacillati</taxon>
        <taxon>Bacillota</taxon>
        <taxon>Bacilli</taxon>
        <taxon>Lactobacillales</taxon>
        <taxon>Streptococcaceae</taxon>
        <taxon>Pseudolactococcus</taxon>
    </lineage>
</organism>
<gene>
    <name evidence="1" type="ORF">GU334_11395</name>
</gene>
<dbReference type="RefSeq" id="WP_167841620.1">
    <property type="nucleotide sequence ID" value="NZ_CP047628.1"/>
</dbReference>
<accession>A0AAE6YNX4</accession>
<name>A0AAE6YNX4_9LACT</name>
<reference evidence="1 2" key="1">
    <citation type="submission" date="2019-12" db="EMBL/GenBank/DDBJ databases">
        <title>Whole genome sequences of Lactococcus raffinolactis strains isolated from sewage.</title>
        <authorList>
            <person name="Ybazeta G."/>
            <person name="Ross M."/>
            <person name="Brabant-Kirwan D."/>
            <person name="Saleh M."/>
            <person name="Dillon J.A."/>
            <person name="Splinter K."/>
            <person name="Nokhbeh R."/>
        </authorList>
    </citation>
    <scope>NUCLEOTIDE SEQUENCE [LARGE SCALE GENOMIC DNA]</scope>
    <source>
        <strain evidence="1 2">Lr_19_14</strain>
    </source>
</reference>
<evidence type="ECO:0000313" key="2">
    <source>
        <dbReference type="Proteomes" id="UP000501558"/>
    </source>
</evidence>